<accession>A0ABR0J3A9</accession>
<evidence type="ECO:0000313" key="2">
    <source>
        <dbReference type="Proteomes" id="UP001345691"/>
    </source>
</evidence>
<organism evidence="1 2">
    <name type="scientific">Exophiala sideris</name>
    <dbReference type="NCBI Taxonomy" id="1016849"/>
    <lineage>
        <taxon>Eukaryota</taxon>
        <taxon>Fungi</taxon>
        <taxon>Dikarya</taxon>
        <taxon>Ascomycota</taxon>
        <taxon>Pezizomycotina</taxon>
        <taxon>Eurotiomycetes</taxon>
        <taxon>Chaetothyriomycetidae</taxon>
        <taxon>Chaetothyriales</taxon>
        <taxon>Herpotrichiellaceae</taxon>
        <taxon>Exophiala</taxon>
    </lineage>
</organism>
<comment type="caution">
    <text evidence="1">The sequence shown here is derived from an EMBL/GenBank/DDBJ whole genome shotgun (WGS) entry which is preliminary data.</text>
</comment>
<protein>
    <submittedName>
        <fullName evidence="1">Uncharacterized protein</fullName>
    </submittedName>
</protein>
<keyword evidence="2" id="KW-1185">Reference proteome</keyword>
<name>A0ABR0J3A9_9EURO</name>
<proteinExistence type="predicted"/>
<reference evidence="1 2" key="1">
    <citation type="submission" date="2023-08" db="EMBL/GenBank/DDBJ databases">
        <title>Black Yeasts Isolated from many extreme environments.</title>
        <authorList>
            <person name="Coleine C."/>
            <person name="Stajich J.E."/>
            <person name="Selbmann L."/>
        </authorList>
    </citation>
    <scope>NUCLEOTIDE SEQUENCE [LARGE SCALE GENOMIC DNA]</scope>
    <source>
        <strain evidence="1 2">CCFEE 6328</strain>
    </source>
</reference>
<dbReference type="Proteomes" id="UP001345691">
    <property type="component" value="Unassembled WGS sequence"/>
</dbReference>
<evidence type="ECO:0000313" key="1">
    <source>
        <dbReference type="EMBL" id="KAK5055051.1"/>
    </source>
</evidence>
<sequence length="348" mass="39503">MSDLNTDNAACEGLSCLILNKRGLAAAPSQPPRDFLAAFDVIKHLSKSILHLVLTVKARMSPNGSFNLPLRFMLPTSVTLDPVFTLLYENKGPALTHLIVNKAPLPLKNVISNGSFMEYILNKESGPKVEYKNLRPALTAMRGFLIMSPTGKQLLDFYRQLLQLQARWAIAYAEQINFEIWKTITQALYIDRCDTQLETHICQYVPDAQNKIVTCTVGNRHQFDMMILGELGRLRNKTRDTSDALHTFKSSPVFWTQHGKLVASIEHCEKKLAEIRRRSAVRKREQQARVNAAYVRNGANLHRQMGMAGMTPNLPHVDEEVVDWVNDAKNEYFNFQDADNYFSFSDDS</sequence>
<gene>
    <name evidence="1" type="ORF">LTR69_008619</name>
</gene>
<dbReference type="EMBL" id="JAVRRF010000021">
    <property type="protein sequence ID" value="KAK5055051.1"/>
    <property type="molecule type" value="Genomic_DNA"/>
</dbReference>